<keyword evidence="6" id="KW-0742">SOS response</keyword>
<evidence type="ECO:0000256" key="5">
    <source>
        <dbReference type="ARBA" id="ARBA00023204"/>
    </source>
</evidence>
<dbReference type="GO" id="GO:0003677">
    <property type="term" value="F:DNA binding"/>
    <property type="evidence" value="ECO:0007669"/>
    <property type="project" value="InterPro"/>
</dbReference>
<keyword evidence="2" id="KW-0227">DNA damage</keyword>
<evidence type="ECO:0000256" key="4">
    <source>
        <dbReference type="ARBA" id="ARBA00022813"/>
    </source>
</evidence>
<dbReference type="FunCoup" id="A0A2U3MX36">
    <property type="interactions" value="59"/>
</dbReference>
<protein>
    <submittedName>
        <fullName evidence="9">LexA repressor</fullName>
        <ecNumber evidence="9">3.4.21.88</ecNumber>
    </submittedName>
</protein>
<evidence type="ECO:0000256" key="6">
    <source>
        <dbReference type="ARBA" id="ARBA00023236"/>
    </source>
</evidence>
<dbReference type="Pfam" id="PF00717">
    <property type="entry name" value="Peptidase_S24"/>
    <property type="match status" value="1"/>
</dbReference>
<dbReference type="Proteomes" id="UP000245974">
    <property type="component" value="Unassembled WGS sequence"/>
</dbReference>
<evidence type="ECO:0000256" key="1">
    <source>
        <dbReference type="ARBA" id="ARBA00007484"/>
    </source>
</evidence>
<accession>A0A2U3MX36</accession>
<dbReference type="Gene3D" id="2.10.109.10">
    <property type="entry name" value="Umud Fragment, subunit A"/>
    <property type="match status" value="1"/>
</dbReference>
<organism evidence="9 10">
    <name type="scientific">Acinetobacter stercoris</name>
    <dbReference type="NCBI Taxonomy" id="2126983"/>
    <lineage>
        <taxon>Bacteria</taxon>
        <taxon>Pseudomonadati</taxon>
        <taxon>Pseudomonadota</taxon>
        <taxon>Gammaproteobacteria</taxon>
        <taxon>Moraxellales</taxon>
        <taxon>Moraxellaceae</taxon>
        <taxon>Acinetobacter</taxon>
    </lineage>
</organism>
<feature type="domain" description="Peptidase S24/S26A/S26B/S26C" evidence="8">
    <location>
        <begin position="84"/>
        <end position="201"/>
    </location>
</feature>
<dbReference type="GO" id="GO:0009432">
    <property type="term" value="P:SOS response"/>
    <property type="evidence" value="ECO:0007669"/>
    <property type="project" value="UniProtKB-KW"/>
</dbReference>
<keyword evidence="5" id="KW-0234">DNA repair</keyword>
<proteinExistence type="inferred from homology"/>
<reference evidence="10" key="1">
    <citation type="submission" date="2018-03" db="EMBL/GenBank/DDBJ databases">
        <authorList>
            <person name="Blom J."/>
        </authorList>
    </citation>
    <scope>NUCLEOTIDE SEQUENCE [LARGE SCALE GENOMIC DNA]</scope>
    <source>
        <strain evidence="10">KPC-SM-21</strain>
    </source>
</reference>
<evidence type="ECO:0000256" key="3">
    <source>
        <dbReference type="ARBA" id="ARBA00022801"/>
    </source>
</evidence>
<dbReference type="GO" id="GO:0006281">
    <property type="term" value="P:DNA repair"/>
    <property type="evidence" value="ECO:0007669"/>
    <property type="project" value="UniProtKB-KW"/>
</dbReference>
<evidence type="ECO:0000256" key="7">
    <source>
        <dbReference type="RuleBase" id="RU003991"/>
    </source>
</evidence>
<dbReference type="PRINTS" id="PR00726">
    <property type="entry name" value="LEXASERPTASE"/>
</dbReference>
<dbReference type="PANTHER" id="PTHR33516:SF2">
    <property type="entry name" value="LEXA REPRESSOR-RELATED"/>
    <property type="match status" value="1"/>
</dbReference>
<keyword evidence="3 7" id="KW-0378">Hydrolase</keyword>
<dbReference type="GO" id="GO:0006355">
    <property type="term" value="P:regulation of DNA-templated transcription"/>
    <property type="evidence" value="ECO:0007669"/>
    <property type="project" value="InterPro"/>
</dbReference>
<evidence type="ECO:0000313" key="9">
    <source>
        <dbReference type="EMBL" id="SPL69923.1"/>
    </source>
</evidence>
<dbReference type="InterPro" id="IPR039418">
    <property type="entry name" value="LexA-like"/>
</dbReference>
<evidence type="ECO:0000259" key="8">
    <source>
        <dbReference type="Pfam" id="PF00717"/>
    </source>
</evidence>
<dbReference type="PANTHER" id="PTHR33516">
    <property type="entry name" value="LEXA REPRESSOR"/>
    <property type="match status" value="1"/>
</dbReference>
<name>A0A2U3MX36_9GAMM</name>
<keyword evidence="4 7" id="KW-0068">Autocatalytic cleavage</keyword>
<comment type="similarity">
    <text evidence="1 7">Belongs to the peptidase S24 family.</text>
</comment>
<sequence>MLQIQDLKIMDKSGTPVNMHGGKRNNAGRKAKYAEKTVVMRIPESKVIEIKQYLKPKSASDLETFPDLKPIQIKTQLKISAPLESVAAGFPSPAMDYSVDAIDLNDFLVKEPQATFMLRVNSLSMKNAGIEVGDRILIDRSLKAEHGDIVLALINNEFTVKRLMREKLSNGTYKIWLKAENPDFPHIFLHSEEQLFIWGVVTCILKKLK</sequence>
<dbReference type="GO" id="GO:0004252">
    <property type="term" value="F:serine-type endopeptidase activity"/>
    <property type="evidence" value="ECO:0007669"/>
    <property type="project" value="UniProtKB-EC"/>
</dbReference>
<dbReference type="EC" id="3.4.21.88" evidence="9"/>
<dbReference type="EMBL" id="OOGT01000034">
    <property type="protein sequence ID" value="SPL69923.1"/>
    <property type="molecule type" value="Genomic_DNA"/>
</dbReference>
<evidence type="ECO:0000313" key="10">
    <source>
        <dbReference type="Proteomes" id="UP000245974"/>
    </source>
</evidence>
<dbReference type="InParanoid" id="A0A2U3MX36"/>
<dbReference type="RefSeq" id="WP_228212173.1">
    <property type="nucleotide sequence ID" value="NZ_OOGT01000034.1"/>
</dbReference>
<dbReference type="NCBIfam" id="NF007621">
    <property type="entry name" value="PRK10276.1"/>
    <property type="match status" value="1"/>
</dbReference>
<dbReference type="InterPro" id="IPR050077">
    <property type="entry name" value="LexA_repressor"/>
</dbReference>
<keyword evidence="10" id="KW-1185">Reference proteome</keyword>
<dbReference type="InterPro" id="IPR015927">
    <property type="entry name" value="Peptidase_S24_S26A/B/C"/>
</dbReference>
<dbReference type="SUPFAM" id="SSF51306">
    <property type="entry name" value="LexA/Signal peptidase"/>
    <property type="match status" value="1"/>
</dbReference>
<dbReference type="AlphaFoldDB" id="A0A2U3MX36"/>
<dbReference type="CDD" id="cd06529">
    <property type="entry name" value="S24_LexA-like"/>
    <property type="match status" value="1"/>
</dbReference>
<dbReference type="InterPro" id="IPR006197">
    <property type="entry name" value="Peptidase_S24_LexA"/>
</dbReference>
<evidence type="ECO:0000256" key="2">
    <source>
        <dbReference type="ARBA" id="ARBA00022763"/>
    </source>
</evidence>
<gene>
    <name evidence="9" type="primary">lexA</name>
    <name evidence="9" type="ORF">KPC_1101</name>
</gene>
<dbReference type="InterPro" id="IPR036286">
    <property type="entry name" value="LexA/Signal_pep-like_sf"/>
</dbReference>